<dbReference type="Proteomes" id="UP000729733">
    <property type="component" value="Unassembled WGS sequence"/>
</dbReference>
<dbReference type="EMBL" id="JADWDC010000054">
    <property type="protein sequence ID" value="MCC0178780.1"/>
    <property type="molecule type" value="Genomic_DNA"/>
</dbReference>
<name>A0A964FGE5_9CYAN</name>
<dbReference type="RefSeq" id="WP_229641881.1">
    <property type="nucleotide sequence ID" value="NZ_JADWDC010000054.1"/>
</dbReference>
<evidence type="ECO:0000313" key="2">
    <source>
        <dbReference type="Proteomes" id="UP000729733"/>
    </source>
</evidence>
<evidence type="ECO:0000313" key="1">
    <source>
        <dbReference type="EMBL" id="MCC0178780.1"/>
    </source>
</evidence>
<gene>
    <name evidence="1" type="ORF">I4641_17555</name>
</gene>
<protein>
    <submittedName>
        <fullName evidence="1">Uncharacterized protein</fullName>
    </submittedName>
</protein>
<accession>A0A964FGE5</accession>
<organism evidence="1 2">
    <name type="scientific">Waterburya agarophytonicola KI4</name>
    <dbReference type="NCBI Taxonomy" id="2874699"/>
    <lineage>
        <taxon>Bacteria</taxon>
        <taxon>Bacillati</taxon>
        <taxon>Cyanobacteriota</taxon>
        <taxon>Cyanophyceae</taxon>
        <taxon>Pleurocapsales</taxon>
        <taxon>Hyellaceae</taxon>
        <taxon>Waterburya</taxon>
        <taxon>Waterburya agarophytonicola</taxon>
    </lineage>
</organism>
<proteinExistence type="predicted"/>
<sequence length="244" mass="27655">MNFFHIRQYLPSKALLFIIFFVGLALTQLKPQITTAQVVEETLDKDDLVIDSSLPWGIKRWPYSKVIEVLDLSASAYGRIVIDRFGIDESLSPIKQPFSRTKPGKLVFASIWGSNLDGCYVETIVQAAPKNDINPEETLPTLLEIGVGNRIVKLTPRVTNPEIISYRYSYLGDDNSQQESIWHMNHRIFDIDADVASKLISAPVENVKARMHFGSKTVPFEIGVDTVERWQDIFSFNSTCKYVP</sequence>
<dbReference type="AlphaFoldDB" id="A0A964FGE5"/>
<reference evidence="1" key="1">
    <citation type="journal article" date="2021" name="Antonie Van Leeuwenhoek">
        <title>Draft genome and description of Waterburya agarophytonicola gen. nov. sp. nov. (Pleurocapsales, Cyanobacteria): a seaweed symbiont.</title>
        <authorList>
            <person name="Bonthond G."/>
            <person name="Shalygin S."/>
            <person name="Bayer T."/>
            <person name="Weinberger F."/>
        </authorList>
    </citation>
    <scope>NUCLEOTIDE SEQUENCE</scope>
    <source>
        <strain evidence="1">KI4</strain>
    </source>
</reference>
<comment type="caution">
    <text evidence="1">The sequence shown here is derived from an EMBL/GenBank/DDBJ whole genome shotgun (WGS) entry which is preliminary data.</text>
</comment>
<keyword evidence="2" id="KW-1185">Reference proteome</keyword>